<evidence type="ECO:0000256" key="1">
    <source>
        <dbReference type="ARBA" id="ARBA00003195"/>
    </source>
</evidence>
<evidence type="ECO:0000256" key="3">
    <source>
        <dbReference type="ARBA" id="ARBA00004637"/>
    </source>
</evidence>
<organism evidence="14 15">
    <name type="scientific">Ceratopteris richardii</name>
    <name type="common">Triangle waterfern</name>
    <dbReference type="NCBI Taxonomy" id="49495"/>
    <lineage>
        <taxon>Eukaryota</taxon>
        <taxon>Viridiplantae</taxon>
        <taxon>Streptophyta</taxon>
        <taxon>Embryophyta</taxon>
        <taxon>Tracheophyta</taxon>
        <taxon>Polypodiopsida</taxon>
        <taxon>Polypodiidae</taxon>
        <taxon>Polypodiales</taxon>
        <taxon>Pteridineae</taxon>
        <taxon>Pteridaceae</taxon>
        <taxon>Parkerioideae</taxon>
        <taxon>Ceratopteris</taxon>
    </lineage>
</organism>
<dbReference type="Proteomes" id="UP000825935">
    <property type="component" value="Chromosome 2"/>
</dbReference>
<evidence type="ECO:0000256" key="10">
    <source>
        <dbReference type="ARBA" id="ARBA00023128"/>
    </source>
</evidence>
<sequence>MHKDRPAKQSELAGKKISHTPMDGKPIVEQYMKSISWIRRSWAKQEMEQVATQEEMREARVPLAFRDQCAHLLIPLNKCRLKEWYLPWKCVDERHTYEKCEYELFMERVRKFEAKRSM</sequence>
<evidence type="ECO:0000256" key="8">
    <source>
        <dbReference type="ARBA" id="ARBA00022792"/>
    </source>
</evidence>
<evidence type="ECO:0000256" key="5">
    <source>
        <dbReference type="ARBA" id="ARBA00018677"/>
    </source>
</evidence>
<dbReference type="GO" id="GO:0005743">
    <property type="term" value="C:mitochondrial inner membrane"/>
    <property type="evidence" value="ECO:0007669"/>
    <property type="project" value="UniProtKB-SubCell"/>
</dbReference>
<evidence type="ECO:0000256" key="6">
    <source>
        <dbReference type="ARBA" id="ARBA00022448"/>
    </source>
</evidence>
<keyword evidence="6" id="KW-0813">Transport</keyword>
<dbReference type="PANTHER" id="PTHR20900:SF0">
    <property type="entry name" value="NADH DEHYDROGENASE [UBIQUINONE] 1 BETA SUBCOMPLEX SUBUNIT 7"/>
    <property type="match status" value="1"/>
</dbReference>
<dbReference type="InterPro" id="IPR008698">
    <property type="entry name" value="NDUB7"/>
</dbReference>
<gene>
    <name evidence="14" type="ORF">KP509_02G106800</name>
</gene>
<evidence type="ECO:0000256" key="7">
    <source>
        <dbReference type="ARBA" id="ARBA00022660"/>
    </source>
</evidence>
<feature type="region of interest" description="Disordered" evidence="13">
    <location>
        <begin position="1"/>
        <end position="23"/>
    </location>
</feature>
<accession>A0A8T2V9H7</accession>
<dbReference type="AlphaFoldDB" id="A0A8T2V9H7"/>
<comment type="similarity">
    <text evidence="4">Belongs to the complex I NDUFB7 subunit family.</text>
</comment>
<protein>
    <recommendedName>
        <fullName evidence="5">NADH dehydrogenase [ubiquinone] 1 beta subcomplex subunit 7</fullName>
    </recommendedName>
</protein>
<evidence type="ECO:0000256" key="9">
    <source>
        <dbReference type="ARBA" id="ARBA00022982"/>
    </source>
</evidence>
<dbReference type="EMBL" id="CM035407">
    <property type="protein sequence ID" value="KAH7445107.1"/>
    <property type="molecule type" value="Genomic_DNA"/>
</dbReference>
<dbReference type="PANTHER" id="PTHR20900">
    <property type="entry name" value="NADH:UBIQUINONE OXIDOREDUCTASE B18-LIKE SUBUNIT"/>
    <property type="match status" value="1"/>
</dbReference>
<keyword evidence="7" id="KW-0679">Respiratory chain</keyword>
<keyword evidence="8" id="KW-0999">Mitochondrion inner membrane</keyword>
<dbReference type="Pfam" id="PF05676">
    <property type="entry name" value="NDUF_B7"/>
    <property type="match status" value="1"/>
</dbReference>
<comment type="function">
    <text evidence="1">Accessory subunit of the mitochondrial membrane respiratory chain NADH dehydrogenase (Complex I), that is believed not to be involved in catalysis. Complex I functions in the transfer of electrons from NADH to the respiratory chain. The immediate electron acceptor for the enzyme is believed to be ubiquinone.</text>
</comment>
<evidence type="ECO:0000256" key="11">
    <source>
        <dbReference type="ARBA" id="ARBA00023136"/>
    </source>
</evidence>
<keyword evidence="9" id="KW-0249">Electron transport</keyword>
<keyword evidence="15" id="KW-1185">Reference proteome</keyword>
<evidence type="ECO:0000256" key="4">
    <source>
        <dbReference type="ARBA" id="ARBA00008006"/>
    </source>
</evidence>
<reference evidence="14" key="1">
    <citation type="submission" date="2021-08" db="EMBL/GenBank/DDBJ databases">
        <title>WGS assembly of Ceratopteris richardii.</title>
        <authorList>
            <person name="Marchant D.B."/>
            <person name="Chen G."/>
            <person name="Jenkins J."/>
            <person name="Shu S."/>
            <person name="Leebens-Mack J."/>
            <person name="Grimwood J."/>
            <person name="Schmutz J."/>
            <person name="Soltis P."/>
            <person name="Soltis D."/>
            <person name="Chen Z.-H."/>
        </authorList>
    </citation>
    <scope>NUCLEOTIDE SEQUENCE</scope>
    <source>
        <strain evidence="14">Whitten #5841</strain>
        <tissue evidence="14">Leaf</tissue>
    </source>
</reference>
<comment type="subcellular location">
    <subcellularLocation>
        <location evidence="3">Mitochondrion inner membrane</location>
        <topology evidence="3">Peripheral membrane protein</topology>
    </subcellularLocation>
    <subcellularLocation>
        <location evidence="2">Mitochondrion intermembrane space</location>
    </subcellularLocation>
</comment>
<comment type="caution">
    <text evidence="14">The sequence shown here is derived from an EMBL/GenBank/DDBJ whole genome shotgun (WGS) entry which is preliminary data.</text>
</comment>
<evidence type="ECO:0000256" key="13">
    <source>
        <dbReference type="SAM" id="MobiDB-lite"/>
    </source>
</evidence>
<keyword evidence="11" id="KW-0472">Membrane</keyword>
<evidence type="ECO:0000256" key="12">
    <source>
        <dbReference type="ARBA" id="ARBA00023157"/>
    </source>
</evidence>
<keyword evidence="12" id="KW-1015">Disulfide bond</keyword>
<proteinExistence type="inferred from homology"/>
<dbReference type="OrthoDB" id="268414at2759"/>
<evidence type="ECO:0000313" key="15">
    <source>
        <dbReference type="Proteomes" id="UP000825935"/>
    </source>
</evidence>
<keyword evidence="10" id="KW-0496">Mitochondrion</keyword>
<dbReference type="GO" id="GO:0005758">
    <property type="term" value="C:mitochondrial intermembrane space"/>
    <property type="evidence" value="ECO:0007669"/>
    <property type="project" value="UniProtKB-SubCell"/>
</dbReference>
<evidence type="ECO:0000313" key="14">
    <source>
        <dbReference type="EMBL" id="KAH7445107.1"/>
    </source>
</evidence>
<evidence type="ECO:0000256" key="2">
    <source>
        <dbReference type="ARBA" id="ARBA00004569"/>
    </source>
</evidence>
<name>A0A8T2V9H7_CERRI</name>